<organism evidence="4 5">
    <name type="scientific">Cryptotermes secundus</name>
    <dbReference type="NCBI Taxonomy" id="105785"/>
    <lineage>
        <taxon>Eukaryota</taxon>
        <taxon>Metazoa</taxon>
        <taxon>Ecdysozoa</taxon>
        <taxon>Arthropoda</taxon>
        <taxon>Hexapoda</taxon>
        <taxon>Insecta</taxon>
        <taxon>Pterygota</taxon>
        <taxon>Neoptera</taxon>
        <taxon>Polyneoptera</taxon>
        <taxon>Dictyoptera</taxon>
        <taxon>Blattodea</taxon>
        <taxon>Blattoidea</taxon>
        <taxon>Termitoidae</taxon>
        <taxon>Kalotermitidae</taxon>
        <taxon>Cryptotermitinae</taxon>
        <taxon>Cryptotermes</taxon>
    </lineage>
</organism>
<dbReference type="EMBL" id="NEVH01022644">
    <property type="protein sequence ID" value="PNF18355.1"/>
    <property type="molecule type" value="Genomic_DNA"/>
</dbReference>
<dbReference type="Proteomes" id="UP000235965">
    <property type="component" value="Unassembled WGS sequence"/>
</dbReference>
<dbReference type="SMART" id="SM00028">
    <property type="entry name" value="TPR"/>
    <property type="match status" value="3"/>
</dbReference>
<dbReference type="PANTHER" id="PTHR22767">
    <property type="entry name" value="N-TERMINAL ACETYLTRANSFERASE-RELATED"/>
    <property type="match status" value="1"/>
</dbReference>
<dbReference type="AlphaFoldDB" id="A0A2J7PPV1"/>
<proteinExistence type="predicted"/>
<keyword evidence="2 3" id="KW-0802">TPR repeat</keyword>
<keyword evidence="1" id="KW-0677">Repeat</keyword>
<dbReference type="PROSITE" id="PS50005">
    <property type="entry name" value="TPR"/>
    <property type="match status" value="2"/>
</dbReference>
<dbReference type="PANTHER" id="PTHR22767:SF2">
    <property type="entry name" value="N(ALPHA)-ACETYLTRANSFERASE 15_16, ISOFORM A"/>
    <property type="match status" value="1"/>
</dbReference>
<dbReference type="Pfam" id="PF12569">
    <property type="entry name" value="NatA_aux_su"/>
    <property type="match status" value="1"/>
</dbReference>
<keyword evidence="5" id="KW-1185">Reference proteome</keyword>
<evidence type="ECO:0000313" key="5">
    <source>
        <dbReference type="Proteomes" id="UP000235965"/>
    </source>
</evidence>
<dbReference type="InParanoid" id="A0A2J7PPV1"/>
<protein>
    <submittedName>
        <fullName evidence="4">Uncharacterized protein</fullName>
    </submittedName>
</protein>
<comment type="caution">
    <text evidence="4">The sequence shown here is derived from an EMBL/GenBank/DDBJ whole genome shotgun (WGS) entry which is preliminary data.</text>
</comment>
<dbReference type="InterPro" id="IPR011990">
    <property type="entry name" value="TPR-like_helical_dom_sf"/>
</dbReference>
<dbReference type="OrthoDB" id="10263032at2759"/>
<evidence type="ECO:0000256" key="1">
    <source>
        <dbReference type="ARBA" id="ARBA00022737"/>
    </source>
</evidence>
<dbReference type="GO" id="GO:0031415">
    <property type="term" value="C:NatA complex"/>
    <property type="evidence" value="ECO:0007669"/>
    <property type="project" value="TreeGrafter"/>
</dbReference>
<evidence type="ECO:0000313" key="4">
    <source>
        <dbReference type="EMBL" id="PNF18355.1"/>
    </source>
</evidence>
<feature type="non-terminal residue" evidence="4">
    <location>
        <position position="382"/>
    </location>
</feature>
<feature type="repeat" description="TPR" evidence="3">
    <location>
        <begin position="223"/>
        <end position="256"/>
    </location>
</feature>
<feature type="repeat" description="TPR" evidence="3">
    <location>
        <begin position="81"/>
        <end position="114"/>
    </location>
</feature>
<dbReference type="FunFam" id="1.25.40.1040:FF:000018">
    <property type="entry name" value="N-alpha-acetyltransferase 16, NatA auxiliary subunit isoform X2"/>
    <property type="match status" value="1"/>
</dbReference>
<evidence type="ECO:0000256" key="2">
    <source>
        <dbReference type="ARBA" id="ARBA00022803"/>
    </source>
</evidence>
<gene>
    <name evidence="4" type="ORF">B7P43_G13567</name>
</gene>
<reference evidence="4 5" key="1">
    <citation type="submission" date="2017-12" db="EMBL/GenBank/DDBJ databases">
        <title>Hemimetabolous genomes reveal molecular basis of termite eusociality.</title>
        <authorList>
            <person name="Harrison M.C."/>
            <person name="Jongepier E."/>
            <person name="Robertson H.M."/>
            <person name="Arning N."/>
            <person name="Bitard-Feildel T."/>
            <person name="Chao H."/>
            <person name="Childers C.P."/>
            <person name="Dinh H."/>
            <person name="Doddapaneni H."/>
            <person name="Dugan S."/>
            <person name="Gowin J."/>
            <person name="Greiner C."/>
            <person name="Han Y."/>
            <person name="Hu H."/>
            <person name="Hughes D.S.T."/>
            <person name="Huylmans A.-K."/>
            <person name="Kemena C."/>
            <person name="Kremer L.P.M."/>
            <person name="Lee S.L."/>
            <person name="Lopez-Ezquerra A."/>
            <person name="Mallet L."/>
            <person name="Monroy-Kuhn J.M."/>
            <person name="Moser A."/>
            <person name="Murali S.C."/>
            <person name="Muzny D.M."/>
            <person name="Otani S."/>
            <person name="Piulachs M.-D."/>
            <person name="Poelchau M."/>
            <person name="Qu J."/>
            <person name="Schaub F."/>
            <person name="Wada-Katsumata A."/>
            <person name="Worley K.C."/>
            <person name="Xie Q."/>
            <person name="Ylla G."/>
            <person name="Poulsen M."/>
            <person name="Gibbs R.A."/>
            <person name="Schal C."/>
            <person name="Richards S."/>
            <person name="Belles X."/>
            <person name="Korb J."/>
            <person name="Bornberg-Bauer E."/>
        </authorList>
    </citation>
    <scope>NUCLEOTIDE SEQUENCE [LARGE SCALE GENOMIC DNA]</scope>
    <source>
        <tissue evidence="4">Whole body</tissue>
    </source>
</reference>
<dbReference type="Gene3D" id="1.25.40.1040">
    <property type="match status" value="1"/>
</dbReference>
<dbReference type="SUPFAM" id="SSF48452">
    <property type="entry name" value="TPR-like"/>
    <property type="match status" value="1"/>
</dbReference>
<dbReference type="InterPro" id="IPR021183">
    <property type="entry name" value="NatA_aux_su"/>
</dbReference>
<dbReference type="Pfam" id="PF13181">
    <property type="entry name" value="TPR_8"/>
    <property type="match status" value="1"/>
</dbReference>
<sequence length="382" mass="45115">MPSSNPLPPKENALFKRILKCYEQKQYKNGLKFAKQILSNPKYAEHGETLAMKGLTLNCMGRKDEAYEHVRRGLRNDLKSHVCWHVYGLLQRSDKKYDEAIKCYRNALKWEKDNIQILRDLSLLQIQMRDLEGYRDTRYQLFMLRPTQRASWIGFGMAYHLLQDYDTALRILEEFRKTQLKSSFDYEHSELLLYQNMVIQESGALKEALDHLTRYSDQICDKLSIKETLGKLNLKLKRYKEAELYYKDLLMRNPENTMYYVKLQEAQQLSTANEKLNMFSEFQELFPRALAPRRLPLTFASGEEFRILVDKYLRQGLHKGVPPLFVDLRSLYKDPEKVVVIQRLVLQYVDALQKVGRFSEEDSENSPKEPASALLWAYYYLA</sequence>
<dbReference type="InterPro" id="IPR019734">
    <property type="entry name" value="TPR_rpt"/>
</dbReference>
<evidence type="ECO:0000256" key="3">
    <source>
        <dbReference type="PROSITE-ProRule" id="PRU00339"/>
    </source>
</evidence>
<dbReference type="STRING" id="105785.A0A2J7PPV1"/>
<accession>A0A2J7PPV1</accession>
<name>A0A2J7PPV1_9NEOP</name>